<dbReference type="InterPro" id="IPR050625">
    <property type="entry name" value="ParA/MinD_ATPase"/>
</dbReference>
<name>A0A918N0F4_9BURK</name>
<keyword evidence="3" id="KW-1185">Reference proteome</keyword>
<gene>
    <name evidence="2" type="ORF">GCM10011450_19420</name>
</gene>
<protein>
    <submittedName>
        <fullName evidence="2">Pilus assembly protein CpaE</fullName>
    </submittedName>
</protein>
<feature type="region of interest" description="Disordered" evidence="1">
    <location>
        <begin position="412"/>
        <end position="434"/>
    </location>
</feature>
<evidence type="ECO:0000256" key="1">
    <source>
        <dbReference type="SAM" id="MobiDB-lite"/>
    </source>
</evidence>
<dbReference type="SUPFAM" id="SSF52540">
    <property type="entry name" value="P-loop containing nucleoside triphosphate hydrolases"/>
    <property type="match status" value="1"/>
</dbReference>
<dbReference type="PANTHER" id="PTHR43384">
    <property type="entry name" value="SEPTUM SITE-DETERMINING PROTEIN MIND HOMOLOG, CHLOROPLASTIC-RELATED"/>
    <property type="match status" value="1"/>
</dbReference>
<proteinExistence type="predicted"/>
<sequence length="434" mass="47726">MSKHNRFVFFSSDTEIAGKLADSLEDMGTFVHEQPAPDVLTRHLDDSLVNMVFLDFVPDDADNEKLARAIDMARLLNRHKPDMPSVAVGRMNSPGAAVAALRAGVNDFVDVDNPEEVRDTVKRLARRLNNVHEDETRYRNVLILGVRTGMGATLLAVHLASLLQEMQNSDRNARLQTGGKSDASQQDAGMVSLQDRTCLLDLGLPVADGMLYLDLNGNFDFVEGVRNLRRLDRTMLMSAMAHDSTGLSVMALPRDLDQLNNVSHADSLFLVERLRDHFGVMVVDVGGMPNPAFIAGLVRLADETWLVTDQSIAALVSLADILKEFQEDGISSNELSLVVNRYDIQYGMSAEQIAQRFGLKLKGTLPDRTLAIMKSTSQGHLLHHDAPKDPYIKALRALANTLAVPAAGKERAQEQKSGWLSSFLGRDTRSGSAR</sequence>
<dbReference type="RefSeq" id="WP_189385287.1">
    <property type="nucleotide sequence ID" value="NZ_BAABFY010000017.1"/>
</dbReference>
<reference evidence="2" key="2">
    <citation type="submission" date="2020-09" db="EMBL/GenBank/DDBJ databases">
        <authorList>
            <person name="Sun Q."/>
            <person name="Kim S."/>
        </authorList>
    </citation>
    <scope>NUCLEOTIDE SEQUENCE</scope>
    <source>
        <strain evidence="2">KCTC 23732</strain>
    </source>
</reference>
<dbReference type="SUPFAM" id="SSF52172">
    <property type="entry name" value="CheY-like"/>
    <property type="match status" value="1"/>
</dbReference>
<reference evidence="2" key="1">
    <citation type="journal article" date="2014" name="Int. J. Syst. Evol. Microbiol.">
        <title>Complete genome sequence of Corynebacterium casei LMG S-19264T (=DSM 44701T), isolated from a smear-ripened cheese.</title>
        <authorList>
            <consortium name="US DOE Joint Genome Institute (JGI-PGF)"/>
            <person name="Walter F."/>
            <person name="Albersmeier A."/>
            <person name="Kalinowski J."/>
            <person name="Ruckert C."/>
        </authorList>
    </citation>
    <scope>NUCLEOTIDE SEQUENCE</scope>
    <source>
        <strain evidence="2">KCTC 23732</strain>
    </source>
</reference>
<dbReference type="InterPro" id="IPR011006">
    <property type="entry name" value="CheY-like_superfamily"/>
</dbReference>
<dbReference type="GO" id="GO:0016887">
    <property type="term" value="F:ATP hydrolysis activity"/>
    <property type="evidence" value="ECO:0007669"/>
    <property type="project" value="TreeGrafter"/>
</dbReference>
<evidence type="ECO:0000313" key="2">
    <source>
        <dbReference type="EMBL" id="GGW89266.1"/>
    </source>
</evidence>
<dbReference type="GO" id="GO:0051782">
    <property type="term" value="P:negative regulation of cell division"/>
    <property type="evidence" value="ECO:0007669"/>
    <property type="project" value="TreeGrafter"/>
</dbReference>
<organism evidence="2 3">
    <name type="scientific">Advenella faeciporci</name>
    <dbReference type="NCBI Taxonomy" id="797535"/>
    <lineage>
        <taxon>Bacteria</taxon>
        <taxon>Pseudomonadati</taxon>
        <taxon>Pseudomonadota</taxon>
        <taxon>Betaproteobacteria</taxon>
        <taxon>Burkholderiales</taxon>
        <taxon>Alcaligenaceae</taxon>
    </lineage>
</organism>
<dbReference type="EMBL" id="BMYS01000013">
    <property type="protein sequence ID" value="GGW89266.1"/>
    <property type="molecule type" value="Genomic_DNA"/>
</dbReference>
<dbReference type="GO" id="GO:0005524">
    <property type="term" value="F:ATP binding"/>
    <property type="evidence" value="ECO:0007669"/>
    <property type="project" value="TreeGrafter"/>
</dbReference>
<dbReference type="InterPro" id="IPR027417">
    <property type="entry name" value="P-loop_NTPase"/>
</dbReference>
<accession>A0A918N0F4</accession>
<evidence type="ECO:0000313" key="3">
    <source>
        <dbReference type="Proteomes" id="UP000608345"/>
    </source>
</evidence>
<dbReference type="GO" id="GO:0005829">
    <property type="term" value="C:cytosol"/>
    <property type="evidence" value="ECO:0007669"/>
    <property type="project" value="TreeGrafter"/>
</dbReference>
<dbReference type="PANTHER" id="PTHR43384:SF13">
    <property type="entry name" value="SLR0110 PROTEIN"/>
    <property type="match status" value="1"/>
</dbReference>
<dbReference type="GO" id="GO:0009898">
    <property type="term" value="C:cytoplasmic side of plasma membrane"/>
    <property type="evidence" value="ECO:0007669"/>
    <property type="project" value="TreeGrafter"/>
</dbReference>
<comment type="caution">
    <text evidence="2">The sequence shown here is derived from an EMBL/GenBank/DDBJ whole genome shotgun (WGS) entry which is preliminary data.</text>
</comment>
<dbReference type="Gene3D" id="3.40.50.300">
    <property type="entry name" value="P-loop containing nucleotide triphosphate hydrolases"/>
    <property type="match status" value="1"/>
</dbReference>
<dbReference type="Proteomes" id="UP000608345">
    <property type="component" value="Unassembled WGS sequence"/>
</dbReference>
<dbReference type="Gene3D" id="3.40.50.2300">
    <property type="match status" value="1"/>
</dbReference>
<dbReference type="AlphaFoldDB" id="A0A918N0F4"/>